<proteinExistence type="predicted"/>
<dbReference type="Gene3D" id="3.40.50.150">
    <property type="entry name" value="Vaccinia Virus protein VP39"/>
    <property type="match status" value="1"/>
</dbReference>
<dbReference type="SUPFAM" id="SSF53335">
    <property type="entry name" value="S-adenosyl-L-methionine-dependent methyltransferases"/>
    <property type="match status" value="1"/>
</dbReference>
<dbReference type="RefSeq" id="WP_184242616.1">
    <property type="nucleotide sequence ID" value="NZ_JACHLR010000002.1"/>
</dbReference>
<keyword evidence="2" id="KW-1185">Reference proteome</keyword>
<dbReference type="InterPro" id="IPR029063">
    <property type="entry name" value="SAM-dependent_MTases_sf"/>
</dbReference>
<dbReference type="Proteomes" id="UP000555448">
    <property type="component" value="Unassembled WGS sequence"/>
</dbReference>
<accession>A0A7W7NVQ3</accession>
<evidence type="ECO:0008006" key="3">
    <source>
        <dbReference type="Google" id="ProtNLM"/>
    </source>
</evidence>
<name>A0A7W7NVQ3_9SPHN</name>
<sequence length="217" mass="25322">MNAIIRITTFLREGLKFQQRRMKAFARTFDVTADTRILDVGGYHQYWYHLDQMPQVTLLNIYPPGDDVPPHFATTQQNACAMTYPDRAFEIAFSNSVIEHVGGPKEQAAFASEVRRVGNGYYVQAPYRWALIEPHFIAPFLHWLPRPIYRKLARWLSVRGWAARPSQHEIDEMIDEIRLPTYREFQAYFPDAKIHREKFLGTTKSLIAVRLPTPERA</sequence>
<evidence type="ECO:0000313" key="2">
    <source>
        <dbReference type="Proteomes" id="UP000555448"/>
    </source>
</evidence>
<organism evidence="1 2">
    <name type="scientific">Novosphingobium chloroacetimidivorans</name>
    <dbReference type="NCBI Taxonomy" id="1428314"/>
    <lineage>
        <taxon>Bacteria</taxon>
        <taxon>Pseudomonadati</taxon>
        <taxon>Pseudomonadota</taxon>
        <taxon>Alphaproteobacteria</taxon>
        <taxon>Sphingomonadales</taxon>
        <taxon>Sphingomonadaceae</taxon>
        <taxon>Novosphingobium</taxon>
    </lineage>
</organism>
<dbReference type="AlphaFoldDB" id="A0A7W7NVQ3"/>
<gene>
    <name evidence="1" type="ORF">HNO88_000637</name>
</gene>
<protein>
    <recommendedName>
        <fullName evidence="3">Methyltransferase type 11 domain-containing protein</fullName>
    </recommendedName>
</protein>
<reference evidence="1 2" key="1">
    <citation type="submission" date="2020-08" db="EMBL/GenBank/DDBJ databases">
        <title>Functional genomics of gut bacteria from endangered species of beetles.</title>
        <authorList>
            <person name="Carlos-Shanley C."/>
        </authorList>
    </citation>
    <scope>NUCLEOTIDE SEQUENCE [LARGE SCALE GENOMIC DNA]</scope>
    <source>
        <strain evidence="1 2">S00245</strain>
    </source>
</reference>
<comment type="caution">
    <text evidence="1">The sequence shown here is derived from an EMBL/GenBank/DDBJ whole genome shotgun (WGS) entry which is preliminary data.</text>
</comment>
<dbReference type="EMBL" id="JACHLR010000002">
    <property type="protein sequence ID" value="MBB4857330.1"/>
    <property type="molecule type" value="Genomic_DNA"/>
</dbReference>
<evidence type="ECO:0000313" key="1">
    <source>
        <dbReference type="EMBL" id="MBB4857330.1"/>
    </source>
</evidence>